<dbReference type="Pfam" id="PF01529">
    <property type="entry name" value="DHHC"/>
    <property type="match status" value="1"/>
</dbReference>
<feature type="compositionally biased region" description="Pro residues" evidence="11">
    <location>
        <begin position="343"/>
        <end position="353"/>
    </location>
</feature>
<evidence type="ECO:0000256" key="4">
    <source>
        <dbReference type="ARBA" id="ARBA00022989"/>
    </source>
</evidence>
<comment type="similarity">
    <text evidence="10">Belongs to the DHHC palmitoyltransferase family.</text>
</comment>
<reference evidence="13 14" key="1">
    <citation type="submission" date="2015-12" db="EMBL/GenBank/DDBJ databases">
        <title>The genome of Folsomia candida.</title>
        <authorList>
            <person name="Faddeeva A."/>
            <person name="Derks M.F."/>
            <person name="Anvar Y."/>
            <person name="Smit S."/>
            <person name="Van Straalen N."/>
            <person name="Roelofs D."/>
        </authorList>
    </citation>
    <scope>NUCLEOTIDE SEQUENCE [LARGE SCALE GENOMIC DNA]</scope>
    <source>
        <strain evidence="13 14">VU population</strain>
        <tissue evidence="13">Whole body</tissue>
    </source>
</reference>
<dbReference type="GO" id="GO:0006612">
    <property type="term" value="P:protein targeting to membrane"/>
    <property type="evidence" value="ECO:0007669"/>
    <property type="project" value="TreeGrafter"/>
</dbReference>
<evidence type="ECO:0000256" key="6">
    <source>
        <dbReference type="ARBA" id="ARBA00023136"/>
    </source>
</evidence>
<dbReference type="Proteomes" id="UP000198287">
    <property type="component" value="Unassembled WGS sequence"/>
</dbReference>
<keyword evidence="5" id="KW-0333">Golgi apparatus</keyword>
<comment type="catalytic activity">
    <reaction evidence="10">
        <text>L-cysteinyl-[protein] + hexadecanoyl-CoA = S-hexadecanoyl-L-cysteinyl-[protein] + CoA</text>
        <dbReference type="Rhea" id="RHEA:36683"/>
        <dbReference type="Rhea" id="RHEA-COMP:10131"/>
        <dbReference type="Rhea" id="RHEA-COMP:11032"/>
        <dbReference type="ChEBI" id="CHEBI:29950"/>
        <dbReference type="ChEBI" id="CHEBI:57287"/>
        <dbReference type="ChEBI" id="CHEBI:57379"/>
        <dbReference type="ChEBI" id="CHEBI:74151"/>
        <dbReference type="EC" id="2.3.1.225"/>
    </reaction>
</comment>
<dbReference type="InterPro" id="IPR001594">
    <property type="entry name" value="Palmitoyltrfase_DHHC"/>
</dbReference>
<feature type="transmembrane region" description="Helical" evidence="10">
    <location>
        <begin position="103"/>
        <end position="123"/>
    </location>
</feature>
<keyword evidence="14" id="KW-1185">Reference proteome</keyword>
<dbReference type="GO" id="GO:0005794">
    <property type="term" value="C:Golgi apparatus"/>
    <property type="evidence" value="ECO:0007669"/>
    <property type="project" value="UniProtKB-SubCell"/>
</dbReference>
<evidence type="ECO:0000256" key="2">
    <source>
        <dbReference type="ARBA" id="ARBA00022679"/>
    </source>
</evidence>
<comment type="caution">
    <text evidence="13">The sequence shown here is derived from an EMBL/GenBank/DDBJ whole genome shotgun (WGS) entry which is preliminary data.</text>
</comment>
<comment type="domain">
    <text evidence="10">The DHHC domain is required for palmitoyltransferase activity.</text>
</comment>
<comment type="subcellular location">
    <subcellularLocation>
        <location evidence="1">Golgi apparatus</location>
        <location evidence="1">trans-Golgi network membrane</location>
        <topology evidence="1">Multi-pass membrane protein</topology>
    </subcellularLocation>
</comment>
<evidence type="ECO:0000256" key="9">
    <source>
        <dbReference type="ARBA" id="ARBA00023315"/>
    </source>
</evidence>
<evidence type="ECO:0000313" key="14">
    <source>
        <dbReference type="Proteomes" id="UP000198287"/>
    </source>
</evidence>
<dbReference type="PANTHER" id="PTHR22883">
    <property type="entry name" value="ZINC FINGER DHHC DOMAIN CONTAINING PROTEIN"/>
    <property type="match status" value="1"/>
</dbReference>
<evidence type="ECO:0000256" key="10">
    <source>
        <dbReference type="RuleBase" id="RU079119"/>
    </source>
</evidence>
<sequence>MKLGIPWLRNGGFFESLCDWKSTLIPLILLGVTFAIASFGTWSTFISLGLLPVTINVVKKQCGIKNSSSFYFKYTLYSMIISFYVFETVTRGIFASITQTEYAFALAMGGCCIFCMFLTRHLCASLPEEFNAKFGTQPKKQSSIILDPVKKMMYYSYDYCRKCKRFVSGRDHHCVWINCCVGRVNKLAFVATVAFGTAWLVVTVMMNLTSICYPVYLLNGIGFNDGTSSTSRWLLIPTNCPDVYGKGQFMITLGYITSIYGIGVAILLTFVLIHQIRLMMMGVSYLEYRFGSYKKTPVVDGVEQEVIYHDVNAIYDKNQDDCGVGGDDGREDFSHRRPTFPRWTPPPETPLRG</sequence>
<dbReference type="OMA" id="AGSQYDH"/>
<dbReference type="STRING" id="158441.A0A226D1E9"/>
<dbReference type="InterPro" id="IPR039859">
    <property type="entry name" value="PFA4/ZDH16/20/ERF2-like"/>
</dbReference>
<keyword evidence="7" id="KW-0564">Palmitate</keyword>
<feature type="domain" description="Palmitoyltransferase DHHC" evidence="12">
    <location>
        <begin position="158"/>
        <end position="288"/>
    </location>
</feature>
<name>A0A226D1E9_FOLCA</name>
<organism evidence="13 14">
    <name type="scientific">Folsomia candida</name>
    <name type="common">Springtail</name>
    <dbReference type="NCBI Taxonomy" id="158441"/>
    <lineage>
        <taxon>Eukaryota</taxon>
        <taxon>Metazoa</taxon>
        <taxon>Ecdysozoa</taxon>
        <taxon>Arthropoda</taxon>
        <taxon>Hexapoda</taxon>
        <taxon>Collembola</taxon>
        <taxon>Entomobryomorpha</taxon>
        <taxon>Isotomoidea</taxon>
        <taxon>Isotomidae</taxon>
        <taxon>Proisotominae</taxon>
        <taxon>Folsomia</taxon>
    </lineage>
</organism>
<keyword evidence="2 10" id="KW-0808">Transferase</keyword>
<evidence type="ECO:0000256" key="8">
    <source>
        <dbReference type="ARBA" id="ARBA00023288"/>
    </source>
</evidence>
<dbReference type="OrthoDB" id="430659at2759"/>
<dbReference type="EC" id="2.3.1.225" evidence="10"/>
<protein>
    <recommendedName>
        <fullName evidence="10">Palmitoyltransferase</fullName>
        <ecNumber evidence="10">2.3.1.225</ecNumber>
    </recommendedName>
</protein>
<evidence type="ECO:0000313" key="13">
    <source>
        <dbReference type="EMBL" id="OXA38527.1"/>
    </source>
</evidence>
<dbReference type="GO" id="GO:0005783">
    <property type="term" value="C:endoplasmic reticulum"/>
    <property type="evidence" value="ECO:0007669"/>
    <property type="project" value="TreeGrafter"/>
</dbReference>
<accession>A0A226D1E9</accession>
<feature type="transmembrane region" description="Helical" evidence="10">
    <location>
        <begin position="187"/>
        <end position="216"/>
    </location>
</feature>
<dbReference type="PANTHER" id="PTHR22883:SF475">
    <property type="entry name" value="PALMITOYLTRANSFERASE ZDHHC23"/>
    <property type="match status" value="1"/>
</dbReference>
<feature type="transmembrane region" description="Helical" evidence="10">
    <location>
        <begin position="74"/>
        <end position="97"/>
    </location>
</feature>
<keyword evidence="8" id="KW-0449">Lipoprotein</keyword>
<feature type="transmembrane region" description="Helical" evidence="10">
    <location>
        <begin position="249"/>
        <end position="273"/>
    </location>
</feature>
<proteinExistence type="inferred from homology"/>
<dbReference type="GO" id="GO:0019706">
    <property type="term" value="F:protein-cysteine S-palmitoyltransferase activity"/>
    <property type="evidence" value="ECO:0007669"/>
    <property type="project" value="UniProtKB-EC"/>
</dbReference>
<evidence type="ECO:0000256" key="5">
    <source>
        <dbReference type="ARBA" id="ARBA00023034"/>
    </source>
</evidence>
<evidence type="ECO:0000256" key="7">
    <source>
        <dbReference type="ARBA" id="ARBA00023139"/>
    </source>
</evidence>
<keyword evidence="3 10" id="KW-0812">Transmembrane</keyword>
<evidence type="ECO:0000256" key="3">
    <source>
        <dbReference type="ARBA" id="ARBA00022692"/>
    </source>
</evidence>
<feature type="transmembrane region" description="Helical" evidence="10">
    <location>
        <begin position="24"/>
        <end position="53"/>
    </location>
</feature>
<gene>
    <name evidence="13" type="ORF">Fcan01_26733</name>
</gene>
<dbReference type="PROSITE" id="PS50216">
    <property type="entry name" value="DHHC"/>
    <property type="match status" value="1"/>
</dbReference>
<evidence type="ECO:0000256" key="11">
    <source>
        <dbReference type="SAM" id="MobiDB-lite"/>
    </source>
</evidence>
<keyword evidence="4 10" id="KW-1133">Transmembrane helix</keyword>
<dbReference type="EMBL" id="LNIX01000045">
    <property type="protein sequence ID" value="OXA38527.1"/>
    <property type="molecule type" value="Genomic_DNA"/>
</dbReference>
<evidence type="ECO:0000256" key="1">
    <source>
        <dbReference type="ARBA" id="ARBA00004166"/>
    </source>
</evidence>
<keyword evidence="9 10" id="KW-0012">Acyltransferase</keyword>
<evidence type="ECO:0000259" key="12">
    <source>
        <dbReference type="Pfam" id="PF01529"/>
    </source>
</evidence>
<dbReference type="AlphaFoldDB" id="A0A226D1E9"/>
<keyword evidence="6 10" id="KW-0472">Membrane</keyword>
<feature type="region of interest" description="Disordered" evidence="11">
    <location>
        <begin position="320"/>
        <end position="353"/>
    </location>
</feature>